<dbReference type="Pfam" id="PF00440">
    <property type="entry name" value="TetR_N"/>
    <property type="match status" value="1"/>
</dbReference>
<feature type="DNA-binding region" description="H-T-H motif" evidence="4">
    <location>
        <begin position="43"/>
        <end position="62"/>
    </location>
</feature>
<dbReference type="InterPro" id="IPR001647">
    <property type="entry name" value="HTH_TetR"/>
</dbReference>
<dbReference type="Gene3D" id="1.10.357.10">
    <property type="entry name" value="Tetracycline Repressor, domain 2"/>
    <property type="match status" value="1"/>
</dbReference>
<comment type="caution">
    <text evidence="6">The sequence shown here is derived from an EMBL/GenBank/DDBJ whole genome shotgun (WGS) entry which is preliminary data.</text>
</comment>
<dbReference type="InterPro" id="IPR050109">
    <property type="entry name" value="HTH-type_TetR-like_transc_reg"/>
</dbReference>
<organism evidence="6 7">
    <name type="scientific">Pseudonocardia tropica</name>
    <dbReference type="NCBI Taxonomy" id="681289"/>
    <lineage>
        <taxon>Bacteria</taxon>
        <taxon>Bacillati</taxon>
        <taxon>Actinomycetota</taxon>
        <taxon>Actinomycetes</taxon>
        <taxon>Pseudonocardiales</taxon>
        <taxon>Pseudonocardiaceae</taxon>
        <taxon>Pseudonocardia</taxon>
    </lineage>
</organism>
<keyword evidence="1" id="KW-0805">Transcription regulation</keyword>
<accession>A0ABV1JZB2</accession>
<evidence type="ECO:0000313" key="7">
    <source>
        <dbReference type="Proteomes" id="UP001464923"/>
    </source>
</evidence>
<dbReference type="PANTHER" id="PTHR30055:SF238">
    <property type="entry name" value="MYCOFACTOCIN BIOSYNTHESIS TRANSCRIPTIONAL REGULATOR MFTR-RELATED"/>
    <property type="match status" value="1"/>
</dbReference>
<dbReference type="InterPro" id="IPR041347">
    <property type="entry name" value="MftR_C"/>
</dbReference>
<feature type="domain" description="HTH tetR-type" evidence="5">
    <location>
        <begin position="20"/>
        <end position="80"/>
    </location>
</feature>
<evidence type="ECO:0000259" key="5">
    <source>
        <dbReference type="PROSITE" id="PS50977"/>
    </source>
</evidence>
<dbReference type="RefSeq" id="WP_345651199.1">
    <property type="nucleotide sequence ID" value="NZ_BAABLY010000077.1"/>
</dbReference>
<dbReference type="SUPFAM" id="SSF46689">
    <property type="entry name" value="Homeodomain-like"/>
    <property type="match status" value="1"/>
</dbReference>
<reference evidence="6 7" key="1">
    <citation type="submission" date="2024-03" db="EMBL/GenBank/DDBJ databases">
        <title>Draft genome sequence of Pseudonocardia tropica JCM 19149.</title>
        <authorList>
            <person name="Butdee W."/>
            <person name="Duangmal K."/>
        </authorList>
    </citation>
    <scope>NUCLEOTIDE SEQUENCE [LARGE SCALE GENOMIC DNA]</scope>
    <source>
        <strain evidence="6 7">JCM 19149</strain>
    </source>
</reference>
<dbReference type="PROSITE" id="PS50977">
    <property type="entry name" value="HTH_TETR_2"/>
    <property type="match status" value="1"/>
</dbReference>
<keyword evidence="3" id="KW-0804">Transcription</keyword>
<dbReference type="PANTHER" id="PTHR30055">
    <property type="entry name" value="HTH-TYPE TRANSCRIPTIONAL REGULATOR RUTR"/>
    <property type="match status" value="1"/>
</dbReference>
<evidence type="ECO:0000256" key="2">
    <source>
        <dbReference type="ARBA" id="ARBA00023125"/>
    </source>
</evidence>
<protein>
    <submittedName>
        <fullName evidence="6">Helix-turn-helix domain-containing protein</fullName>
    </submittedName>
</protein>
<dbReference type="Proteomes" id="UP001464923">
    <property type="component" value="Unassembled WGS sequence"/>
</dbReference>
<dbReference type="Pfam" id="PF17754">
    <property type="entry name" value="TetR_C_14"/>
    <property type="match status" value="1"/>
</dbReference>
<proteinExistence type="predicted"/>
<dbReference type="InterPro" id="IPR009057">
    <property type="entry name" value="Homeodomain-like_sf"/>
</dbReference>
<dbReference type="EMBL" id="JBEDNP010000014">
    <property type="protein sequence ID" value="MEQ3541314.1"/>
    <property type="molecule type" value="Genomic_DNA"/>
</dbReference>
<evidence type="ECO:0000256" key="4">
    <source>
        <dbReference type="PROSITE-ProRule" id="PRU00335"/>
    </source>
</evidence>
<gene>
    <name evidence="6" type="ORF">WHI96_21080</name>
</gene>
<keyword evidence="2 4" id="KW-0238">DNA-binding</keyword>
<sequence length="214" mass="23077">MKTLDDTRRGRAPMSDRRRELQRLEISRAAVALFREHGVHATSGERIAEEVGLSGRTLWRWFRTKESCVEPVLARSIDAVVATLRRWPAGVGLDEHLLAGYRPPQDPVDAADADAAMAVIALSRTEPGLRAVWLAVHERAEPVLAEVIAARAGREPGDLDVRVHAAAVAAALRISGEDLAVELAAGVRCADPVDRLGRALRAATTTLPRAGEPA</sequence>
<name>A0ABV1JZB2_9PSEU</name>
<dbReference type="PRINTS" id="PR00455">
    <property type="entry name" value="HTHTETR"/>
</dbReference>
<evidence type="ECO:0000256" key="3">
    <source>
        <dbReference type="ARBA" id="ARBA00023163"/>
    </source>
</evidence>
<keyword evidence="7" id="KW-1185">Reference proteome</keyword>
<evidence type="ECO:0000313" key="6">
    <source>
        <dbReference type="EMBL" id="MEQ3541314.1"/>
    </source>
</evidence>
<evidence type="ECO:0000256" key="1">
    <source>
        <dbReference type="ARBA" id="ARBA00023015"/>
    </source>
</evidence>